<evidence type="ECO:0000256" key="2">
    <source>
        <dbReference type="SAM" id="SignalP"/>
    </source>
</evidence>
<sequence length="207" mass="21145">MAKLIQSVLLLALLGAVQADDAVHAVNDQQLHDLWAAAAAATPSNEVTVTYTGSVIKATTAQPPVLTTGPSLAAAPPFSIPGRPGFVPPWLRGITSLPAGWGQGTLTAGAVCGPYTLPVNLPFSPPCPYSSTATVAPTSERPPPPPPPPTTTSIIKTLPPTTLPTVAVPPASSSKSTVVVTATVTLKPDPPYTPDAARTTLVTVRRQ</sequence>
<keyword evidence="4" id="KW-1185">Reference proteome</keyword>
<feature type="signal peptide" evidence="2">
    <location>
        <begin position="1"/>
        <end position="19"/>
    </location>
</feature>
<evidence type="ECO:0000313" key="3">
    <source>
        <dbReference type="EMBL" id="CAK7229643.1"/>
    </source>
</evidence>
<keyword evidence="2" id="KW-0732">Signal</keyword>
<evidence type="ECO:0000313" key="4">
    <source>
        <dbReference type="Proteomes" id="UP001642406"/>
    </source>
</evidence>
<feature type="region of interest" description="Disordered" evidence="1">
    <location>
        <begin position="188"/>
        <end position="207"/>
    </location>
</feature>
<name>A0ABP0CCL5_9PEZI</name>
<protein>
    <submittedName>
        <fullName evidence="3">Uncharacterized protein</fullName>
    </submittedName>
</protein>
<feature type="region of interest" description="Disordered" evidence="1">
    <location>
        <begin position="131"/>
        <end position="152"/>
    </location>
</feature>
<feature type="compositionally biased region" description="Pro residues" evidence="1">
    <location>
        <begin position="140"/>
        <end position="150"/>
    </location>
</feature>
<gene>
    <name evidence="3" type="ORF">SBRCBS47491_007320</name>
</gene>
<dbReference type="EMBL" id="CAWUHC010000081">
    <property type="protein sequence ID" value="CAK7229643.1"/>
    <property type="molecule type" value="Genomic_DNA"/>
</dbReference>
<evidence type="ECO:0000256" key="1">
    <source>
        <dbReference type="SAM" id="MobiDB-lite"/>
    </source>
</evidence>
<accession>A0ABP0CCL5</accession>
<comment type="caution">
    <text evidence="3">The sequence shown here is derived from an EMBL/GenBank/DDBJ whole genome shotgun (WGS) entry which is preliminary data.</text>
</comment>
<proteinExistence type="predicted"/>
<dbReference type="Proteomes" id="UP001642406">
    <property type="component" value="Unassembled WGS sequence"/>
</dbReference>
<organism evidence="3 4">
    <name type="scientific">Sporothrix bragantina</name>
    <dbReference type="NCBI Taxonomy" id="671064"/>
    <lineage>
        <taxon>Eukaryota</taxon>
        <taxon>Fungi</taxon>
        <taxon>Dikarya</taxon>
        <taxon>Ascomycota</taxon>
        <taxon>Pezizomycotina</taxon>
        <taxon>Sordariomycetes</taxon>
        <taxon>Sordariomycetidae</taxon>
        <taxon>Ophiostomatales</taxon>
        <taxon>Ophiostomataceae</taxon>
        <taxon>Sporothrix</taxon>
    </lineage>
</organism>
<reference evidence="3 4" key="1">
    <citation type="submission" date="2024-01" db="EMBL/GenBank/DDBJ databases">
        <authorList>
            <person name="Allen C."/>
            <person name="Tagirdzhanova G."/>
        </authorList>
    </citation>
    <scope>NUCLEOTIDE SEQUENCE [LARGE SCALE GENOMIC DNA]</scope>
</reference>
<feature type="chain" id="PRO_5045550955" evidence="2">
    <location>
        <begin position="20"/>
        <end position="207"/>
    </location>
</feature>